<dbReference type="Gene3D" id="3.30.70.1520">
    <property type="entry name" value="Heterotetrameric sarcosine oxidase"/>
    <property type="match status" value="1"/>
</dbReference>
<gene>
    <name evidence="1" type="ORF">QF118_10725</name>
</gene>
<accession>A0ABY8QNY3</accession>
<reference evidence="1 2" key="1">
    <citation type="submission" date="2023-05" db="EMBL/GenBank/DDBJ databases">
        <title>YMD87, complete Genome.</title>
        <authorList>
            <person name="Zhang J."/>
            <person name="Xu X."/>
        </authorList>
    </citation>
    <scope>NUCLEOTIDE SEQUENCE [LARGE SCALE GENOMIC DNA]</scope>
    <source>
        <strain evidence="1 2">YMD87</strain>
    </source>
</reference>
<proteinExistence type="predicted"/>
<dbReference type="InterPro" id="IPR007375">
    <property type="entry name" value="SoxG"/>
</dbReference>
<evidence type="ECO:0000313" key="2">
    <source>
        <dbReference type="Proteomes" id="UP001241605"/>
    </source>
</evidence>
<dbReference type="SUPFAM" id="SSF103025">
    <property type="entry name" value="Folate-binding domain"/>
    <property type="match status" value="1"/>
</dbReference>
<dbReference type="Gene3D" id="3.30.1360.120">
    <property type="entry name" value="Probable tRNA modification gtpase trme, domain 1"/>
    <property type="match status" value="1"/>
</dbReference>
<protein>
    <submittedName>
        <fullName evidence="1">Sarcosine oxidase subunit gamma family protein</fullName>
    </submittedName>
</protein>
<dbReference type="Pfam" id="PF04268">
    <property type="entry name" value="SoxG"/>
    <property type="match status" value="1"/>
</dbReference>
<organism evidence="1 2">
    <name type="scientific">Tropicibacter oceani</name>
    <dbReference type="NCBI Taxonomy" id="3058420"/>
    <lineage>
        <taxon>Bacteria</taxon>
        <taxon>Pseudomonadati</taxon>
        <taxon>Pseudomonadota</taxon>
        <taxon>Alphaproteobacteria</taxon>
        <taxon>Rhodobacterales</taxon>
        <taxon>Roseobacteraceae</taxon>
        <taxon>Tropicibacter</taxon>
    </lineage>
</organism>
<dbReference type="InterPro" id="IPR027266">
    <property type="entry name" value="TrmE/GcvT-like"/>
</dbReference>
<dbReference type="Proteomes" id="UP001241605">
    <property type="component" value="Chromosome"/>
</dbReference>
<name>A0ABY8QNY3_9RHOB</name>
<keyword evidence="2" id="KW-1185">Reference proteome</keyword>
<dbReference type="EMBL" id="CP124616">
    <property type="protein sequence ID" value="WGW05837.1"/>
    <property type="molecule type" value="Genomic_DNA"/>
</dbReference>
<sequence length="188" mass="19430">MPPAVSPLMNASYDGLVQVTELGPLGMITLRGDLSNAALVKAATAVAGVKMPGLRGASCNGDHGILWMSPDEVLVLCPHAEVATAVATLGAALQGQHALVADVSDARAVFALKGAMTREVLAKLTPADMSPEGLPVGELRRTRLAQVAAALWLRDKDEAQVICFRSVADYAFGVLKSAAHPASGVGFF</sequence>
<evidence type="ECO:0000313" key="1">
    <source>
        <dbReference type="EMBL" id="WGW05837.1"/>
    </source>
</evidence>